<dbReference type="EMBL" id="CP060825">
    <property type="protein sequence ID" value="QNP66355.1"/>
    <property type="molecule type" value="Genomic_DNA"/>
</dbReference>
<evidence type="ECO:0000313" key="2">
    <source>
        <dbReference type="EMBL" id="QNP66355.1"/>
    </source>
</evidence>
<reference evidence="2 3" key="1">
    <citation type="submission" date="2020-08" db="EMBL/GenBank/DDBJ databases">
        <title>A novel species.</title>
        <authorList>
            <person name="Gao J."/>
        </authorList>
    </citation>
    <scope>NUCLEOTIDE SEQUENCE [LARGE SCALE GENOMIC DNA]</scope>
    <source>
        <strain evidence="2 3">CRPJ-33</strain>
    </source>
</reference>
<sequence>MTGPTAERALLFLDVDGPLLPFGGDPGDYAVFAHPGAEAAGNPLLSRLDPGHGPRLAGLACELVWATTWMDDANACLAPLLGLPPLPVLQWPDGSAPVPDCSGSARVPDTAGAASGSAVHGKTPAIVDRAAGRPFVWIDDEISPADRAWVSACHPGPALLHRVDARRGLTGADYLTVEAWLRAASATGARRGR</sequence>
<feature type="region of interest" description="Disordered" evidence="1">
    <location>
        <begin position="100"/>
        <end position="119"/>
    </location>
</feature>
<keyword evidence="3" id="KW-1185">Reference proteome</keyword>
<evidence type="ECO:0000313" key="3">
    <source>
        <dbReference type="Proteomes" id="UP000516230"/>
    </source>
</evidence>
<dbReference type="RefSeq" id="WP_187743414.1">
    <property type="nucleotide sequence ID" value="NZ_CP060825.1"/>
</dbReference>
<dbReference type="KEGG" id="sgj:IAG43_27775"/>
<accession>A0A7H0I0N9</accession>
<dbReference type="Proteomes" id="UP000516230">
    <property type="component" value="Chromosome"/>
</dbReference>
<dbReference type="AlphaFoldDB" id="A0A7H0I0N9"/>
<proteinExistence type="predicted"/>
<gene>
    <name evidence="2" type="ORF">IAG43_27775</name>
</gene>
<evidence type="ECO:0008006" key="4">
    <source>
        <dbReference type="Google" id="ProtNLM"/>
    </source>
</evidence>
<organism evidence="2 3">
    <name type="scientific">Streptomyces genisteinicus</name>
    <dbReference type="NCBI Taxonomy" id="2768068"/>
    <lineage>
        <taxon>Bacteria</taxon>
        <taxon>Bacillati</taxon>
        <taxon>Actinomycetota</taxon>
        <taxon>Actinomycetes</taxon>
        <taxon>Kitasatosporales</taxon>
        <taxon>Streptomycetaceae</taxon>
        <taxon>Streptomyces</taxon>
    </lineage>
</organism>
<name>A0A7H0I0N9_9ACTN</name>
<evidence type="ECO:0000256" key="1">
    <source>
        <dbReference type="SAM" id="MobiDB-lite"/>
    </source>
</evidence>
<protein>
    <recommendedName>
        <fullName evidence="4">Secreted protein</fullName>
    </recommendedName>
</protein>